<dbReference type="SUPFAM" id="SSF116734">
    <property type="entry name" value="DNA methylase specificity domain"/>
    <property type="match status" value="2"/>
</dbReference>
<sequence length="387" mass="43644">MSKYNLVQNLEYLKKLPPGWAVCIFNEVVKDCSAGNKKTLSSDFLSEGSYPIVDQSKELIAGYTNDMSLLVNSEPPNIIFGDHTRIFKYIAFPFAMGADGIKILKPKQTTKLVEKYLYYFFLTLHIPNTGYNRHFKYLKKVKVPLPTYAEQEKIARILDVADDLRQKDQQLIDHYTALGQALFIKMFGEPVANSMAWERIELRNAGTLDRGKSKHRPRNAPELLGGSHPLIQTGDVANCQGYIREYKATYSDFGLKQSRKWPKGTLCITIAANIAKTGILTFDACFPDSVVGFTSNSKSNVEYVRYWLSFIQKILEDSAPMAAQKNINLKILKELEMPLPPIALQNQFAERIALIEAQKQQAQASLAQSQALFDSLLHRAFTGELTA</sequence>
<dbReference type="EMBL" id="SNZE01000013">
    <property type="protein sequence ID" value="TDR31052.1"/>
    <property type="molecule type" value="Genomic_DNA"/>
</dbReference>
<dbReference type="CDD" id="cd17282">
    <property type="entry name" value="RMtype1_S_Eco16444ORF1681_TRD1-CR1_like"/>
    <property type="match status" value="1"/>
</dbReference>
<keyword evidence="3" id="KW-0238">DNA-binding</keyword>
<dbReference type="Pfam" id="PF01420">
    <property type="entry name" value="Methylase_S"/>
    <property type="match status" value="2"/>
</dbReference>
<proteinExistence type="inferred from homology"/>
<feature type="domain" description="Type I restriction modification DNA specificity" evidence="5">
    <location>
        <begin position="31"/>
        <end position="164"/>
    </location>
</feature>
<dbReference type="InterPro" id="IPR044946">
    <property type="entry name" value="Restrct_endonuc_typeI_TRD_sf"/>
</dbReference>
<dbReference type="InterPro" id="IPR000055">
    <property type="entry name" value="Restrct_endonuc_typeI_TRD"/>
</dbReference>
<keyword evidence="2" id="KW-0680">Restriction system</keyword>
<dbReference type="RefSeq" id="WP_133620495.1">
    <property type="nucleotide sequence ID" value="NZ_SNZE01000013.1"/>
</dbReference>
<evidence type="ECO:0000256" key="4">
    <source>
        <dbReference type="SAM" id="MobiDB-lite"/>
    </source>
</evidence>
<evidence type="ECO:0000313" key="7">
    <source>
        <dbReference type="Proteomes" id="UP000294480"/>
    </source>
</evidence>
<protein>
    <submittedName>
        <fullName evidence="6">Type I restriction enzyme S subunit</fullName>
    </submittedName>
</protein>
<evidence type="ECO:0000313" key="6">
    <source>
        <dbReference type="EMBL" id="TDR31052.1"/>
    </source>
</evidence>
<dbReference type="Gene3D" id="3.90.220.20">
    <property type="entry name" value="DNA methylase specificity domains"/>
    <property type="match status" value="2"/>
</dbReference>
<accession>A0A4R6Y6I1</accession>
<dbReference type="PANTHER" id="PTHR30408:SF12">
    <property type="entry name" value="TYPE I RESTRICTION ENZYME MJAVIII SPECIFICITY SUBUNIT"/>
    <property type="match status" value="1"/>
</dbReference>
<dbReference type="GO" id="GO:0009307">
    <property type="term" value="P:DNA restriction-modification system"/>
    <property type="evidence" value="ECO:0007669"/>
    <property type="project" value="UniProtKB-KW"/>
</dbReference>
<evidence type="ECO:0000256" key="1">
    <source>
        <dbReference type="ARBA" id="ARBA00010923"/>
    </source>
</evidence>
<organism evidence="6 7">
    <name type="scientific">Hydromonas duriensis</name>
    <dbReference type="NCBI Taxonomy" id="1527608"/>
    <lineage>
        <taxon>Bacteria</taxon>
        <taxon>Pseudomonadati</taxon>
        <taxon>Pseudomonadota</taxon>
        <taxon>Betaproteobacteria</taxon>
        <taxon>Burkholderiales</taxon>
        <taxon>Burkholderiaceae</taxon>
        <taxon>Hydromonas</taxon>
    </lineage>
</organism>
<evidence type="ECO:0000256" key="2">
    <source>
        <dbReference type="ARBA" id="ARBA00022747"/>
    </source>
</evidence>
<comment type="similarity">
    <text evidence="1">Belongs to the type-I restriction system S methylase family.</text>
</comment>
<gene>
    <name evidence="6" type="ORF">DFR44_1133</name>
</gene>
<evidence type="ECO:0000259" key="5">
    <source>
        <dbReference type="Pfam" id="PF01420"/>
    </source>
</evidence>
<feature type="region of interest" description="Disordered" evidence="4">
    <location>
        <begin position="208"/>
        <end position="227"/>
    </location>
</feature>
<dbReference type="InterPro" id="IPR052021">
    <property type="entry name" value="Type-I_RS_S_subunit"/>
</dbReference>
<keyword evidence="7" id="KW-1185">Reference proteome</keyword>
<evidence type="ECO:0000256" key="3">
    <source>
        <dbReference type="ARBA" id="ARBA00023125"/>
    </source>
</evidence>
<dbReference type="PANTHER" id="PTHR30408">
    <property type="entry name" value="TYPE-1 RESTRICTION ENZYME ECOKI SPECIFICITY PROTEIN"/>
    <property type="match status" value="1"/>
</dbReference>
<dbReference type="OrthoDB" id="5298944at2"/>
<reference evidence="6 7" key="1">
    <citation type="submission" date="2019-03" db="EMBL/GenBank/DDBJ databases">
        <title>Genomic Encyclopedia of Type Strains, Phase IV (KMG-IV): sequencing the most valuable type-strain genomes for metagenomic binning, comparative biology and taxonomic classification.</title>
        <authorList>
            <person name="Goeker M."/>
        </authorList>
    </citation>
    <scope>NUCLEOTIDE SEQUENCE [LARGE SCALE GENOMIC DNA]</scope>
    <source>
        <strain evidence="6 7">DSM 102852</strain>
    </source>
</reference>
<dbReference type="AlphaFoldDB" id="A0A4R6Y6I1"/>
<dbReference type="Proteomes" id="UP000294480">
    <property type="component" value="Unassembled WGS sequence"/>
</dbReference>
<name>A0A4R6Y6I1_9BURK</name>
<comment type="caution">
    <text evidence="6">The sequence shown here is derived from an EMBL/GenBank/DDBJ whole genome shotgun (WGS) entry which is preliminary data.</text>
</comment>
<dbReference type="GO" id="GO:0003677">
    <property type="term" value="F:DNA binding"/>
    <property type="evidence" value="ECO:0007669"/>
    <property type="project" value="UniProtKB-KW"/>
</dbReference>
<feature type="domain" description="Type I restriction modification DNA specificity" evidence="5">
    <location>
        <begin position="212"/>
        <end position="352"/>
    </location>
</feature>